<dbReference type="Pfam" id="PF18261">
    <property type="entry name" value="Rpn9_C"/>
    <property type="match status" value="1"/>
</dbReference>
<dbReference type="InterPro" id="IPR035298">
    <property type="entry name" value="PSMD13"/>
</dbReference>
<dbReference type="Pfam" id="PF22037">
    <property type="entry name" value="PSD13_N"/>
    <property type="match status" value="1"/>
</dbReference>
<dbReference type="InterPro" id="IPR036390">
    <property type="entry name" value="WH_DNA-bd_sf"/>
</dbReference>
<protein>
    <submittedName>
        <fullName evidence="3">26S proteasome regulatory subunit RPN9</fullName>
    </submittedName>
</protein>
<dbReference type="InterPro" id="IPR000717">
    <property type="entry name" value="PCI_dom"/>
</dbReference>
<dbReference type="GO" id="GO:0043248">
    <property type="term" value="P:proteasome assembly"/>
    <property type="evidence" value="ECO:0007669"/>
    <property type="project" value="EnsemblFungi"/>
</dbReference>
<dbReference type="Proteomes" id="UP000054886">
    <property type="component" value="Unassembled WGS sequence"/>
</dbReference>
<accession>A0A0W0DKJ4</accession>
<dbReference type="GO" id="GO:0043161">
    <property type="term" value="P:proteasome-mediated ubiquitin-dependent protein catabolic process"/>
    <property type="evidence" value="ECO:0007669"/>
    <property type="project" value="EnsemblFungi"/>
</dbReference>
<dbReference type="VEuPathDB" id="FungiDB:GVI51_F02849"/>
<proteinExistence type="inferred from homology"/>
<dbReference type="VEuPathDB" id="FungiDB:CAGL0F03135g"/>
<name>A0A0W0DKJ4_CANGB</name>
<dbReference type="PANTHER" id="PTHR10539">
    <property type="entry name" value="26S PROTEASOME NON-ATPASE REGULATORY SUBUNIT 13"/>
    <property type="match status" value="1"/>
</dbReference>
<dbReference type="AlphaFoldDB" id="A0A0W0DKJ4"/>
<dbReference type="InterPro" id="IPR054179">
    <property type="entry name" value="PSD13_N"/>
</dbReference>
<dbReference type="EMBL" id="LLZZ01000022">
    <property type="protein sequence ID" value="KTB12328.1"/>
    <property type="molecule type" value="Genomic_DNA"/>
</dbReference>
<dbReference type="GO" id="GO:0005829">
    <property type="term" value="C:cytosol"/>
    <property type="evidence" value="ECO:0007669"/>
    <property type="project" value="EnsemblFungi"/>
</dbReference>
<dbReference type="InterPro" id="IPR040798">
    <property type="entry name" value="Rpn9_C"/>
</dbReference>
<dbReference type="GO" id="GO:0005198">
    <property type="term" value="F:structural molecule activity"/>
    <property type="evidence" value="ECO:0007669"/>
    <property type="project" value="EnsemblFungi"/>
</dbReference>
<comment type="similarity">
    <text evidence="1">Belongs to the proteasome subunit S11 family.</text>
</comment>
<evidence type="ECO:0000256" key="2">
    <source>
        <dbReference type="ARBA" id="ARBA00022942"/>
    </source>
</evidence>
<dbReference type="GO" id="GO:0005634">
    <property type="term" value="C:nucleus"/>
    <property type="evidence" value="ECO:0007669"/>
    <property type="project" value="EnsemblFungi"/>
</dbReference>
<dbReference type="VEuPathDB" id="FungiDB:B1J91_F03135g"/>
<comment type="caution">
    <text evidence="3">The sequence shown here is derived from an EMBL/GenBank/DDBJ whole genome shotgun (WGS) entry which is preliminary data.</text>
</comment>
<dbReference type="PANTHER" id="PTHR10539:SF0">
    <property type="entry name" value="26S PROTEASOME NON-ATPASE REGULATORY SUBUNIT 13"/>
    <property type="match status" value="1"/>
</dbReference>
<dbReference type="PROSITE" id="PS50250">
    <property type="entry name" value="PCI"/>
    <property type="match status" value="1"/>
</dbReference>
<organism evidence="3 4">
    <name type="scientific">Candida glabrata</name>
    <name type="common">Yeast</name>
    <name type="synonym">Torulopsis glabrata</name>
    <dbReference type="NCBI Taxonomy" id="5478"/>
    <lineage>
        <taxon>Eukaryota</taxon>
        <taxon>Fungi</taxon>
        <taxon>Dikarya</taxon>
        <taxon>Ascomycota</taxon>
        <taxon>Saccharomycotina</taxon>
        <taxon>Saccharomycetes</taxon>
        <taxon>Saccharomycetales</taxon>
        <taxon>Saccharomycetaceae</taxon>
        <taxon>Nakaseomyces</taxon>
    </lineage>
</organism>
<dbReference type="SUPFAM" id="SSF46785">
    <property type="entry name" value="Winged helix' DNA-binding domain"/>
    <property type="match status" value="1"/>
</dbReference>
<evidence type="ECO:0000256" key="1">
    <source>
        <dbReference type="ARBA" id="ARBA00006207"/>
    </source>
</evidence>
<dbReference type="SMART" id="SM00088">
    <property type="entry name" value="PINT"/>
    <property type="match status" value="1"/>
</dbReference>
<dbReference type="GO" id="GO:0034515">
    <property type="term" value="C:proteasome storage granule"/>
    <property type="evidence" value="ECO:0007669"/>
    <property type="project" value="EnsemblFungi"/>
</dbReference>
<dbReference type="GO" id="GO:0008541">
    <property type="term" value="C:proteasome regulatory particle, lid subcomplex"/>
    <property type="evidence" value="ECO:0007669"/>
    <property type="project" value="EnsemblFungi"/>
</dbReference>
<sequence length="395" mass="46300">MVGHEVDTILSTLRIEADPELSYLFDKFEHDYENKLWHQLTQNLNVFFMDERSKPLRLRVYDTFIVKFQENINELSLVQYLLVALQTISDSDEALKYLTHLKQTLEDIDSKKTRNDGLNNHDNAFLFIDIEIARLYLHKKELLKARDMLDVLEKTLDFKDNVPLLLTSSFYSANAEYYKLKEDFSSFYYTSLLYLSTLEDDNELTIINKEPSFELAYDLCVAALLGEKIYNFGELLQHPIMNLINERKDYHWIADLLNALTVGDLEKFDKLISVQMPKTPILAQNETFLRQKIRLMSLVECIFAKNIRLLSFQDVADATQIEKDQVEHLVIKAISLKLLKGSIDQVNELVTVTWVQPRIINEEQILKMKNRLVDWDEQVRALAVRLEERGKPIWV</sequence>
<evidence type="ECO:0000313" key="4">
    <source>
        <dbReference type="Proteomes" id="UP000054886"/>
    </source>
</evidence>
<gene>
    <name evidence="3" type="ORF">AO440_001231</name>
</gene>
<evidence type="ECO:0000313" key="3">
    <source>
        <dbReference type="EMBL" id="KTB12328.1"/>
    </source>
</evidence>
<dbReference type="VEuPathDB" id="FungiDB:GWK60_F02849"/>
<keyword evidence="2 3" id="KW-0647">Proteasome</keyword>
<dbReference type="Pfam" id="PF01399">
    <property type="entry name" value="PCI"/>
    <property type="match status" value="1"/>
</dbReference>
<reference evidence="3 4" key="1">
    <citation type="submission" date="2015-10" db="EMBL/GenBank/DDBJ databases">
        <title>Draft genomes sequences of Candida glabrata isolates 1A, 1B, 2A, 2B, 3A and 3B.</title>
        <authorList>
            <person name="Haavelsrud O.E."/>
            <person name="Gaustad P."/>
        </authorList>
    </citation>
    <scope>NUCLEOTIDE SEQUENCE [LARGE SCALE GENOMIC DNA]</scope>
    <source>
        <strain evidence="3">910700640</strain>
    </source>
</reference>